<keyword evidence="6 15" id="KW-0347">Helicase</keyword>
<evidence type="ECO:0000256" key="6">
    <source>
        <dbReference type="ARBA" id="ARBA00022806"/>
    </source>
</evidence>
<gene>
    <name evidence="18" type="primary">recG</name>
    <name evidence="18" type="ORF">R0135_11540</name>
</gene>
<dbReference type="GO" id="GO:0016787">
    <property type="term" value="F:hydrolase activity"/>
    <property type="evidence" value="ECO:0007669"/>
    <property type="project" value="UniProtKB-KW"/>
</dbReference>
<evidence type="ECO:0000256" key="1">
    <source>
        <dbReference type="ARBA" id="ARBA00007504"/>
    </source>
</evidence>
<comment type="catalytic activity">
    <reaction evidence="14 15">
        <text>ATP + H2O = ADP + phosphate + H(+)</text>
        <dbReference type="Rhea" id="RHEA:13065"/>
        <dbReference type="ChEBI" id="CHEBI:15377"/>
        <dbReference type="ChEBI" id="CHEBI:15378"/>
        <dbReference type="ChEBI" id="CHEBI:30616"/>
        <dbReference type="ChEBI" id="CHEBI:43474"/>
        <dbReference type="ChEBI" id="CHEBI:456216"/>
        <dbReference type="EC" id="5.6.2.4"/>
    </reaction>
</comment>
<evidence type="ECO:0000313" key="18">
    <source>
        <dbReference type="EMBL" id="WOJ92415.1"/>
    </source>
</evidence>
<dbReference type="Gene3D" id="2.40.50.140">
    <property type="entry name" value="Nucleic acid-binding proteins"/>
    <property type="match status" value="1"/>
</dbReference>
<dbReference type="Proteomes" id="UP001626537">
    <property type="component" value="Chromosome"/>
</dbReference>
<evidence type="ECO:0000256" key="7">
    <source>
        <dbReference type="ARBA" id="ARBA00022840"/>
    </source>
</evidence>
<keyword evidence="11" id="KW-0413">Isomerase</keyword>
<dbReference type="Pfam" id="PF00271">
    <property type="entry name" value="Helicase_C"/>
    <property type="match status" value="1"/>
</dbReference>
<keyword evidence="19" id="KW-1185">Reference proteome</keyword>
<dbReference type="InterPro" id="IPR004609">
    <property type="entry name" value="ATP-dep_DNA_helicase_RecG"/>
</dbReference>
<dbReference type="CDD" id="cd17992">
    <property type="entry name" value="DEXHc_RecG"/>
    <property type="match status" value="1"/>
</dbReference>
<keyword evidence="3 15" id="KW-0547">Nucleotide-binding</keyword>
<dbReference type="NCBIfam" id="NF008168">
    <property type="entry name" value="PRK10917.2-2"/>
    <property type="match status" value="1"/>
</dbReference>
<keyword evidence="7 15" id="KW-0067">ATP-binding</keyword>
<dbReference type="RefSeq" id="WP_407347011.1">
    <property type="nucleotide sequence ID" value="NZ_CP136864.1"/>
</dbReference>
<dbReference type="PANTHER" id="PTHR47964:SF1">
    <property type="entry name" value="ATP-DEPENDENT DNA HELICASE HOMOLOG RECG, CHLOROPLASTIC"/>
    <property type="match status" value="1"/>
</dbReference>
<keyword evidence="10 15" id="KW-0234">DNA repair</keyword>
<dbReference type="SMART" id="SM00487">
    <property type="entry name" value="DEXDc"/>
    <property type="match status" value="1"/>
</dbReference>
<evidence type="ECO:0000259" key="17">
    <source>
        <dbReference type="PROSITE" id="PS51194"/>
    </source>
</evidence>
<evidence type="ECO:0000256" key="14">
    <source>
        <dbReference type="ARBA" id="ARBA00048988"/>
    </source>
</evidence>
<dbReference type="InterPro" id="IPR001650">
    <property type="entry name" value="Helicase_C-like"/>
</dbReference>
<dbReference type="GO" id="GO:0003678">
    <property type="term" value="F:DNA helicase activity"/>
    <property type="evidence" value="ECO:0007669"/>
    <property type="project" value="UniProtKB-EC"/>
</dbReference>
<dbReference type="PROSITE" id="PS51194">
    <property type="entry name" value="HELICASE_CTER"/>
    <property type="match status" value="1"/>
</dbReference>
<evidence type="ECO:0000256" key="13">
    <source>
        <dbReference type="ARBA" id="ARBA00034808"/>
    </source>
</evidence>
<dbReference type="EMBL" id="CP136864">
    <property type="protein sequence ID" value="WOJ92415.1"/>
    <property type="molecule type" value="Genomic_DNA"/>
</dbReference>
<dbReference type="InterPro" id="IPR033454">
    <property type="entry name" value="RecG_wedge"/>
</dbReference>
<feature type="domain" description="Helicase C-terminal" evidence="17">
    <location>
        <begin position="475"/>
        <end position="621"/>
    </location>
</feature>
<evidence type="ECO:0000256" key="15">
    <source>
        <dbReference type="RuleBase" id="RU363016"/>
    </source>
</evidence>
<dbReference type="Gene3D" id="1.10.150.20">
    <property type="entry name" value="5' to 3' exonuclease, C-terminal subdomain"/>
    <property type="match status" value="1"/>
</dbReference>
<dbReference type="PANTHER" id="PTHR47964">
    <property type="entry name" value="ATP-DEPENDENT DNA HELICASE HOMOLOG RECG, CHLOROPLASTIC"/>
    <property type="match status" value="1"/>
</dbReference>
<accession>A0ABZ0I1L2</accession>
<evidence type="ECO:0000256" key="8">
    <source>
        <dbReference type="ARBA" id="ARBA00023125"/>
    </source>
</evidence>
<dbReference type="NCBIfam" id="TIGR00643">
    <property type="entry name" value="recG"/>
    <property type="match status" value="1"/>
</dbReference>
<name>A0ABZ0I1L2_9GAMM</name>
<dbReference type="InterPro" id="IPR047112">
    <property type="entry name" value="RecG/Mfd"/>
</dbReference>
<dbReference type="SMART" id="SM00490">
    <property type="entry name" value="HELICc"/>
    <property type="match status" value="1"/>
</dbReference>
<dbReference type="PROSITE" id="PS51192">
    <property type="entry name" value="HELICASE_ATP_BIND_1"/>
    <property type="match status" value="1"/>
</dbReference>
<dbReference type="SUPFAM" id="SSF52540">
    <property type="entry name" value="P-loop containing nucleoside triphosphate hydrolases"/>
    <property type="match status" value="2"/>
</dbReference>
<proteinExistence type="inferred from homology"/>
<dbReference type="NCBIfam" id="NF008165">
    <property type="entry name" value="PRK10917.1-3"/>
    <property type="match status" value="1"/>
</dbReference>
<evidence type="ECO:0000256" key="5">
    <source>
        <dbReference type="ARBA" id="ARBA00022801"/>
    </source>
</evidence>
<organism evidence="18 19">
    <name type="scientific">Congregibacter variabilis</name>
    <dbReference type="NCBI Taxonomy" id="3081200"/>
    <lineage>
        <taxon>Bacteria</taxon>
        <taxon>Pseudomonadati</taxon>
        <taxon>Pseudomonadota</taxon>
        <taxon>Gammaproteobacteria</taxon>
        <taxon>Cellvibrionales</taxon>
        <taxon>Halieaceae</taxon>
        <taxon>Congregibacter</taxon>
    </lineage>
</organism>
<dbReference type="InterPro" id="IPR012340">
    <property type="entry name" value="NA-bd_OB-fold"/>
</dbReference>
<evidence type="ECO:0000256" key="11">
    <source>
        <dbReference type="ARBA" id="ARBA00023235"/>
    </source>
</evidence>
<keyword evidence="8" id="KW-0238">DNA-binding</keyword>
<evidence type="ECO:0000259" key="16">
    <source>
        <dbReference type="PROSITE" id="PS51192"/>
    </source>
</evidence>
<dbReference type="Pfam" id="PF19833">
    <property type="entry name" value="RecG_dom3_C"/>
    <property type="match status" value="1"/>
</dbReference>
<evidence type="ECO:0000256" key="2">
    <source>
        <dbReference type="ARBA" id="ARBA00017846"/>
    </source>
</evidence>
<evidence type="ECO:0000256" key="9">
    <source>
        <dbReference type="ARBA" id="ARBA00023172"/>
    </source>
</evidence>
<keyword evidence="4 15" id="KW-0227">DNA damage</keyword>
<reference evidence="18 19" key="1">
    <citation type="submission" date="2023-10" db="EMBL/GenBank/DDBJ databases">
        <title>Two novel species belonging to the OM43/NOR5 clade.</title>
        <authorList>
            <person name="Park M."/>
        </authorList>
    </citation>
    <scope>NUCLEOTIDE SEQUENCE [LARGE SCALE GENOMIC DNA]</scope>
    <source>
        <strain evidence="18 19">IMCC43200</strain>
    </source>
</reference>
<comment type="function">
    <text evidence="15">Plays a critical role in recombination and DNA repair. Helps process Holliday junction intermediates to mature products by catalyzing branch migration. Has replication fork regression activity, unwinds stalled or blocked replication forks to make a HJ that can be resolved. Has a DNA unwinding activity characteristic of a DNA helicase with 3'-5' polarity.</text>
</comment>
<feature type="domain" description="Helicase ATP-binding" evidence="16">
    <location>
        <begin position="278"/>
        <end position="442"/>
    </location>
</feature>
<dbReference type="SUPFAM" id="SSF50249">
    <property type="entry name" value="Nucleic acid-binding proteins"/>
    <property type="match status" value="1"/>
</dbReference>
<evidence type="ECO:0000313" key="19">
    <source>
        <dbReference type="Proteomes" id="UP001626537"/>
    </source>
</evidence>
<comment type="similarity">
    <text evidence="1 15">Belongs to the helicase family. RecG subfamily.</text>
</comment>
<keyword evidence="5 15" id="KW-0378">Hydrolase</keyword>
<comment type="catalytic activity">
    <reaction evidence="12 15">
        <text>Couples ATP hydrolysis with the unwinding of duplex DNA by translocating in the 3'-5' direction.</text>
        <dbReference type="EC" id="5.6.2.4"/>
    </reaction>
</comment>
<evidence type="ECO:0000256" key="10">
    <source>
        <dbReference type="ARBA" id="ARBA00023204"/>
    </source>
</evidence>
<evidence type="ECO:0000256" key="12">
    <source>
        <dbReference type="ARBA" id="ARBA00034617"/>
    </source>
</evidence>
<dbReference type="Gene3D" id="3.40.50.300">
    <property type="entry name" value="P-loop containing nucleotide triphosphate hydrolases"/>
    <property type="match status" value="2"/>
</dbReference>
<evidence type="ECO:0000256" key="4">
    <source>
        <dbReference type="ARBA" id="ARBA00022763"/>
    </source>
</evidence>
<sequence>MNEIVTQSLESLRGVGPKLAERLRNYGISSVEDLLFHLPLRYQDRTKLTPIGALQDGTEVVIEGEIALVSVSGGGRRRSLLIKLQDGTGIATLRFFHFSMAQKNALQKGDRLRCFGSVRRGAQQAEMIHPEYSRSFGNSENEDSLTPIYPSTEGISQGQWRKLTDQALLILAKNPPTELLPKRKNDYGLSSALRFLHRPPPGADLQALRDGSHPAQLRLALEELTAHQLSMRELRAKSRERAAPILEDRQGLTKRFIEALPFTPTDAQHRVIKEITTDLATAKPMLRLVQGDVGSGKTIVAAAAALLAIASGYQVAVMAPTELLAEQHRRNFANWFSDLNITQMWLAGSVKGQKREQALAAIANGEASLVIGTHALFQEGVQFARLGLVIVDEQHRFGVHQRLALSEKTTGESRAHQLIMTATPIPRTLSMVAYADLDCSIIDELPPGRQPVGTVLIDNQRRDEVIERVAHACRDGRQVYWVCTLIEDSDTLQAQAAESSYAELADALDGIAVALVHGRMKAKEKDAVMSAFKAGEYQLLVATTVIEVGVDVPNATLMIIENPERLGLAQLHQLRGRVGRGSAASHCVLLYQSPLGQQSRARLQVMRESNDGFYIAEEDLRQRGPGEVLGTRQTGLMEFRVARLPEHEHLLDEVQNIAEELQVSQPQAVQPLIRRWAGDRQAFANV</sequence>
<dbReference type="Pfam" id="PF17191">
    <property type="entry name" value="RecG_wedge"/>
    <property type="match status" value="1"/>
</dbReference>
<dbReference type="EC" id="5.6.2.4" evidence="13 15"/>
<evidence type="ECO:0000256" key="3">
    <source>
        <dbReference type="ARBA" id="ARBA00022741"/>
    </source>
</evidence>
<dbReference type="InterPro" id="IPR011545">
    <property type="entry name" value="DEAD/DEAH_box_helicase_dom"/>
</dbReference>
<dbReference type="InterPro" id="IPR027417">
    <property type="entry name" value="P-loop_NTPase"/>
</dbReference>
<keyword evidence="9 15" id="KW-0233">DNA recombination</keyword>
<dbReference type="Pfam" id="PF00270">
    <property type="entry name" value="DEAD"/>
    <property type="match status" value="1"/>
</dbReference>
<protein>
    <recommendedName>
        <fullName evidence="2 15">ATP-dependent DNA helicase RecG</fullName>
        <ecNumber evidence="13 15">5.6.2.4</ecNumber>
    </recommendedName>
</protein>
<dbReference type="NCBIfam" id="NF008163">
    <property type="entry name" value="PRK10917.1-1"/>
    <property type="match status" value="1"/>
</dbReference>
<dbReference type="InterPro" id="IPR014001">
    <property type="entry name" value="Helicase_ATP-bd"/>
</dbReference>
<dbReference type="InterPro" id="IPR045562">
    <property type="entry name" value="RecG_dom3_C"/>
</dbReference>
<dbReference type="CDD" id="cd04488">
    <property type="entry name" value="RecG_wedge_OBF"/>
    <property type="match status" value="1"/>
</dbReference>